<sequence>MISVDRESGGTLPEMAEIWQETLNWQPTIEQGNQLQKLYDLIVVANRQINLTRITQPKEFWEKHLWDSLRGVSPEQHFLPELNAAGSIIDIGSGAGFPGLPIGIVFPHYQVTLLDATRKKVNFINSAIEKLPLSNATTILGRAEEIGQETLYREKYDLAVIRAVSTASVCAEYTLPLIKKGGLAIIYRGTWTQEENQNLEHTANILGARIELVDRFTTPLTKSVRHCVYLRKVLRTSVSFPRPVGVPTQNPL</sequence>
<evidence type="ECO:0000256" key="2">
    <source>
        <dbReference type="ARBA" id="ARBA00022552"/>
    </source>
</evidence>
<feature type="binding site" evidence="6">
    <location>
        <position position="162"/>
    </location>
    <ligand>
        <name>S-adenosyl-L-methionine</name>
        <dbReference type="ChEBI" id="CHEBI:59789"/>
    </ligand>
</feature>
<accession>A0A1X4G6U2</accession>
<dbReference type="GO" id="GO:0005829">
    <property type="term" value="C:cytosol"/>
    <property type="evidence" value="ECO:0007669"/>
    <property type="project" value="TreeGrafter"/>
</dbReference>
<feature type="binding site" evidence="6">
    <location>
        <position position="92"/>
    </location>
    <ligand>
        <name>S-adenosyl-L-methionine</name>
        <dbReference type="ChEBI" id="CHEBI:59789"/>
    </ligand>
</feature>
<dbReference type="InterPro" id="IPR003682">
    <property type="entry name" value="rRNA_ssu_MeTfrase_G"/>
</dbReference>
<keyword evidence="5 6" id="KW-0949">S-adenosyl-L-methionine</keyword>
<evidence type="ECO:0000256" key="6">
    <source>
        <dbReference type="HAMAP-Rule" id="MF_00074"/>
    </source>
</evidence>
<dbReference type="PANTHER" id="PTHR31760">
    <property type="entry name" value="S-ADENOSYL-L-METHIONINE-DEPENDENT METHYLTRANSFERASES SUPERFAMILY PROTEIN"/>
    <property type="match status" value="1"/>
</dbReference>
<protein>
    <recommendedName>
        <fullName evidence="6">Ribosomal RNA small subunit methyltransferase G</fullName>
        <ecNumber evidence="6">2.1.1.-</ecNumber>
    </recommendedName>
    <alternativeName>
        <fullName evidence="6">16S rRNA 7-methylguanosine methyltransferase</fullName>
        <shortName evidence="6">16S rRNA m7G methyltransferase</shortName>
    </alternativeName>
</protein>
<feature type="binding site" evidence="6">
    <location>
        <begin position="143"/>
        <end position="144"/>
    </location>
    <ligand>
        <name>S-adenosyl-L-methionine</name>
        <dbReference type="ChEBI" id="CHEBI:59789"/>
    </ligand>
</feature>
<keyword evidence="3 6" id="KW-0489">Methyltransferase</keyword>
<evidence type="ECO:0000313" key="8">
    <source>
        <dbReference type="Proteomes" id="UP000192997"/>
    </source>
</evidence>
<dbReference type="InterPro" id="IPR029063">
    <property type="entry name" value="SAM-dependent_MTases_sf"/>
</dbReference>
<keyword evidence="2 6" id="KW-0698">rRNA processing</keyword>
<keyword evidence="1 6" id="KW-0963">Cytoplasm</keyword>
<dbReference type="FunFam" id="3.40.50.150:FF:000041">
    <property type="entry name" value="Ribosomal RNA small subunit methyltransferase G"/>
    <property type="match status" value="1"/>
</dbReference>
<name>A0A1X4G6U2_9CYAN</name>
<feature type="binding site" evidence="6">
    <location>
        <begin position="115"/>
        <end position="117"/>
    </location>
    <ligand>
        <name>S-adenosyl-L-methionine</name>
        <dbReference type="ChEBI" id="CHEBI:59789"/>
    </ligand>
</feature>
<evidence type="ECO:0000313" key="7">
    <source>
        <dbReference type="EMBL" id="OSO90678.1"/>
    </source>
</evidence>
<dbReference type="HAMAP" id="MF_00074">
    <property type="entry name" value="16SrRNA_methyltr_G"/>
    <property type="match status" value="1"/>
</dbReference>
<reference evidence="8" key="1">
    <citation type="submission" date="2017-04" db="EMBL/GenBank/DDBJ databases">
        <authorList>
            <person name="Abreu V.A."/>
            <person name="Popin R.V."/>
            <person name="Rigonato J."/>
            <person name="Andreote A.P."/>
            <person name="Schaker P.C."/>
            <person name="Hoff-Risseti C."/>
            <person name="Alvarenga D.O."/>
            <person name="Varani A.M."/>
            <person name="Fiore M.F."/>
        </authorList>
    </citation>
    <scope>NUCLEOTIDE SEQUENCE [LARGE SCALE GENOMIC DNA]</scope>
    <source>
        <strain evidence="8">CENA303</strain>
    </source>
</reference>
<dbReference type="EMBL" id="NBYN01000042">
    <property type="protein sequence ID" value="OSO90678.1"/>
    <property type="molecule type" value="Genomic_DNA"/>
</dbReference>
<comment type="caution">
    <text evidence="7">The sequence shown here is derived from an EMBL/GenBank/DDBJ whole genome shotgun (WGS) entry which is preliminary data.</text>
</comment>
<dbReference type="Proteomes" id="UP000192997">
    <property type="component" value="Unassembled WGS sequence"/>
</dbReference>
<evidence type="ECO:0000256" key="4">
    <source>
        <dbReference type="ARBA" id="ARBA00022679"/>
    </source>
</evidence>
<keyword evidence="4 6" id="KW-0808">Transferase</keyword>
<evidence type="ECO:0000256" key="1">
    <source>
        <dbReference type="ARBA" id="ARBA00022490"/>
    </source>
</evidence>
<evidence type="ECO:0000256" key="5">
    <source>
        <dbReference type="ARBA" id="ARBA00022691"/>
    </source>
</evidence>
<dbReference type="GO" id="GO:0070043">
    <property type="term" value="F:rRNA (guanine-N7-)-methyltransferase activity"/>
    <property type="evidence" value="ECO:0007669"/>
    <property type="project" value="UniProtKB-UniRule"/>
</dbReference>
<dbReference type="SUPFAM" id="SSF53335">
    <property type="entry name" value="S-adenosyl-L-methionine-dependent methyltransferases"/>
    <property type="match status" value="1"/>
</dbReference>
<dbReference type="EC" id="2.1.1.-" evidence="6"/>
<comment type="function">
    <text evidence="6">Specifically methylates the N7 position of a guanine in 16S rRNA.</text>
</comment>
<organism evidence="7 8">
    <name type="scientific">Cylindrospermopsis raciborskii CENA303</name>
    <dbReference type="NCBI Taxonomy" id="1170769"/>
    <lineage>
        <taxon>Bacteria</taxon>
        <taxon>Bacillati</taxon>
        <taxon>Cyanobacteriota</taxon>
        <taxon>Cyanophyceae</taxon>
        <taxon>Nostocales</taxon>
        <taxon>Aphanizomenonaceae</taxon>
        <taxon>Cylindrospermopsis</taxon>
    </lineage>
</organism>
<comment type="subcellular location">
    <subcellularLocation>
        <location evidence="6">Cytoplasm</location>
    </subcellularLocation>
</comment>
<dbReference type="Gene3D" id="3.40.50.150">
    <property type="entry name" value="Vaccinia Virus protein VP39"/>
    <property type="match status" value="1"/>
</dbReference>
<dbReference type="PIRSF" id="PIRSF003078">
    <property type="entry name" value="GidB"/>
    <property type="match status" value="1"/>
</dbReference>
<gene>
    <name evidence="6" type="primary">rsmG</name>
    <name evidence="7" type="ORF">B7O87_07580</name>
</gene>
<dbReference type="Pfam" id="PF02527">
    <property type="entry name" value="GidB"/>
    <property type="match status" value="1"/>
</dbReference>
<proteinExistence type="inferred from homology"/>
<dbReference type="AlphaFoldDB" id="A0A1X4G6U2"/>
<feature type="binding site" evidence="6">
    <location>
        <position position="97"/>
    </location>
    <ligand>
        <name>S-adenosyl-L-methionine</name>
        <dbReference type="ChEBI" id="CHEBI:59789"/>
    </ligand>
</feature>
<comment type="similarity">
    <text evidence="6">Belongs to the methyltransferase superfamily. RNA methyltransferase RsmG family.</text>
</comment>
<evidence type="ECO:0000256" key="3">
    <source>
        <dbReference type="ARBA" id="ARBA00022603"/>
    </source>
</evidence>
<dbReference type="RefSeq" id="WP_071249175.1">
    <property type="nucleotide sequence ID" value="NZ_NBYN01000042.1"/>
</dbReference>
<dbReference type="NCBIfam" id="TIGR00138">
    <property type="entry name" value="rsmG_gidB"/>
    <property type="match status" value="1"/>
</dbReference>
<dbReference type="PANTHER" id="PTHR31760:SF0">
    <property type="entry name" value="S-ADENOSYL-L-METHIONINE-DEPENDENT METHYLTRANSFERASES SUPERFAMILY PROTEIN"/>
    <property type="match status" value="1"/>
</dbReference>